<dbReference type="EMBL" id="FTOR01000013">
    <property type="protein sequence ID" value="SIT33637.1"/>
    <property type="molecule type" value="Genomic_DNA"/>
</dbReference>
<evidence type="ECO:0000256" key="1">
    <source>
        <dbReference type="ARBA" id="ARBA00007806"/>
    </source>
</evidence>
<dbReference type="OrthoDB" id="176168at2"/>
<dbReference type="CDD" id="cd14752">
    <property type="entry name" value="GH31_N"/>
    <property type="match status" value="1"/>
</dbReference>
<dbReference type="Pfam" id="PF21365">
    <property type="entry name" value="Glyco_hydro_31_3rd"/>
    <property type="match status" value="1"/>
</dbReference>
<evidence type="ECO:0000259" key="4">
    <source>
        <dbReference type="Pfam" id="PF13802"/>
    </source>
</evidence>
<dbReference type="KEGG" id="fln:FLA_1028"/>
<dbReference type="InterPro" id="IPR017853">
    <property type="entry name" value="GH"/>
</dbReference>
<dbReference type="InterPro" id="IPR025887">
    <property type="entry name" value="Glyco_hydro_31_N_dom"/>
</dbReference>
<evidence type="ECO:0000313" key="7">
    <source>
        <dbReference type="Proteomes" id="UP000186917"/>
    </source>
</evidence>
<dbReference type="GO" id="GO:0004553">
    <property type="term" value="F:hydrolase activity, hydrolyzing O-glycosyl compounds"/>
    <property type="evidence" value="ECO:0007669"/>
    <property type="project" value="InterPro"/>
</dbReference>
<accession>A0A173MBT1</accession>
<dbReference type="InterPro" id="IPR011013">
    <property type="entry name" value="Gal_mutarotase_sf_dom"/>
</dbReference>
<feature type="domain" description="Glycoside hydrolase family 31 N-terminal" evidence="4">
    <location>
        <begin position="45"/>
        <end position="237"/>
    </location>
</feature>
<keyword evidence="7" id="KW-1185">Reference proteome</keyword>
<keyword evidence="2" id="KW-0378">Hydrolase</keyword>
<dbReference type="Pfam" id="PF13802">
    <property type="entry name" value="Gal_mutarotas_2"/>
    <property type="match status" value="1"/>
</dbReference>
<sequence>MSNYSFVQVNQFQANAPGWNTIGNVNWQQPDTNTFLLTNSSDFQVQLSFLSNTTFRIRFNPVSSPDYSVNRSYAVVNYQLGTVTVSATELPDNGGTLLLDTGNIQVKVGLAPFGFAVYNGTQLITETQLGTNAIYSNQAIACIMNSPEEEVYYGLGEKAGSNIQKNEYTYTFFNYDNFTYNDQTTVPGQNVVPPGNQGGPLNPSGPLYNSIPFLLAVGTQSLYSYGIFFDNTAQSYFNMGCSDYSDMDGKYYFGALYGELDFYVITGVADDTHNVATSVIDQYTQLTGRAAMPPQYALGYHQGCYGYWDSTKLTYAAQQYRNNQIPIDGLHIDVDFQDNYRTFTISNVKFPDAKAMFDNLHSMGFVCSTNITGIVSANPLDENGSTATPYPTRDTLLNLNQQNAPESTYKPDAPVQPFIFNTRAGEAPSPLIFLANENYGTNSPTNPNINPYQQYYPTPASPQGSEQLGTYGFYSNMCDPEVQVWWGLQYQYLLETGIDMIWQDMTDPAVVPNEDNDCDDKTLPLDLMRYDYVTQQYQPEAVIHNTFAINLVKATYNGLTTLKSSEGFKGMYNYQKRNFIISRGGYAGVQRYAGIWTGDSASSWDFLSINIPEVLNIGISGLPISGCDVGGFANGPGSVNIGINNQNAVSITDPELYVRWMNCAAFLPWYRNHYDGYTKSFQEPYAYGDPYMSYCRTYINMRYQLIQLFYDTMYECTQNGKPISRALFLNDITDPNVFGISDEFYVGKDLLIAPVITQGATSRNVYLPAGSNWYVFDIAGGQLSAPNTGGQNINWYVPLGLVPIYVREGAIIPVRGLQQYTSQLEVNPIHFFIYPGANSTYTLYLDDKTTTGNLAPKPVYRTTVVTTSNLTNKRDITFQRTYDNYSPAESNFFVELYGYTTAPSAITINGLPVPAVNGEQLNSYYYDSTSEKVIINVADNNSSIVISVTS</sequence>
<evidence type="ECO:0000256" key="2">
    <source>
        <dbReference type="RuleBase" id="RU361185"/>
    </source>
</evidence>
<feature type="domain" description="Glycoside hydrolase family 31 TIM barrel" evidence="3">
    <location>
        <begin position="291"/>
        <end position="711"/>
    </location>
</feature>
<dbReference type="InterPro" id="IPR000322">
    <property type="entry name" value="Glyco_hydro_31_TIM"/>
</dbReference>
<dbReference type="RefSeq" id="WP_076382321.1">
    <property type="nucleotide sequence ID" value="NZ_AP017422.1"/>
</dbReference>
<dbReference type="AlphaFoldDB" id="A0A173MBT1"/>
<dbReference type="Gene3D" id="3.20.20.80">
    <property type="entry name" value="Glycosidases"/>
    <property type="match status" value="2"/>
</dbReference>
<dbReference type="SUPFAM" id="SSF74650">
    <property type="entry name" value="Galactose mutarotase-like"/>
    <property type="match status" value="1"/>
</dbReference>
<dbReference type="GO" id="GO:0030246">
    <property type="term" value="F:carbohydrate binding"/>
    <property type="evidence" value="ECO:0007669"/>
    <property type="project" value="InterPro"/>
</dbReference>
<reference evidence="7" key="1">
    <citation type="submission" date="2017-01" db="EMBL/GenBank/DDBJ databases">
        <authorList>
            <person name="Varghese N."/>
            <person name="Submissions S."/>
        </authorList>
    </citation>
    <scope>NUCLEOTIDE SEQUENCE [LARGE SCALE GENOMIC DNA]</scope>
    <source>
        <strain evidence="7">DSM 21054</strain>
    </source>
</reference>
<evidence type="ECO:0000259" key="3">
    <source>
        <dbReference type="Pfam" id="PF01055"/>
    </source>
</evidence>
<dbReference type="InterPro" id="IPR013780">
    <property type="entry name" value="Glyco_hydro_b"/>
</dbReference>
<dbReference type="Pfam" id="PF01055">
    <property type="entry name" value="Glyco_hydro_31_2nd"/>
    <property type="match status" value="1"/>
</dbReference>
<dbReference type="PANTHER" id="PTHR22762:SF120">
    <property type="entry name" value="HETEROGLYCAN GLUCOSIDASE 1"/>
    <property type="match status" value="1"/>
</dbReference>
<comment type="similarity">
    <text evidence="1 2">Belongs to the glycosyl hydrolase 31 family.</text>
</comment>
<gene>
    <name evidence="6" type="ORF">SAMN05421788_11327</name>
</gene>
<protein>
    <submittedName>
        <fullName evidence="6">Alpha-glucosidase</fullName>
    </submittedName>
</protein>
<dbReference type="Gene3D" id="2.60.40.1760">
    <property type="entry name" value="glycosyl hydrolase (family 31)"/>
    <property type="match status" value="1"/>
</dbReference>
<keyword evidence="2" id="KW-0326">Glycosidase</keyword>
<dbReference type="PANTHER" id="PTHR22762">
    <property type="entry name" value="ALPHA-GLUCOSIDASE"/>
    <property type="match status" value="1"/>
</dbReference>
<dbReference type="InterPro" id="IPR048395">
    <property type="entry name" value="Glyco_hydro_31_C"/>
</dbReference>
<dbReference type="STRING" id="477680.SAMN05421788_11327"/>
<organism evidence="6 7">
    <name type="scientific">Filimonas lacunae</name>
    <dbReference type="NCBI Taxonomy" id="477680"/>
    <lineage>
        <taxon>Bacteria</taxon>
        <taxon>Pseudomonadati</taxon>
        <taxon>Bacteroidota</taxon>
        <taxon>Chitinophagia</taxon>
        <taxon>Chitinophagales</taxon>
        <taxon>Chitinophagaceae</taxon>
        <taxon>Filimonas</taxon>
    </lineage>
</organism>
<name>A0A173MBT1_9BACT</name>
<dbReference type="Gene3D" id="2.60.40.1180">
    <property type="entry name" value="Golgi alpha-mannosidase II"/>
    <property type="match status" value="2"/>
</dbReference>
<evidence type="ECO:0000313" key="6">
    <source>
        <dbReference type="EMBL" id="SIT33637.1"/>
    </source>
</evidence>
<dbReference type="GO" id="GO:0005975">
    <property type="term" value="P:carbohydrate metabolic process"/>
    <property type="evidence" value="ECO:0007669"/>
    <property type="project" value="InterPro"/>
</dbReference>
<feature type="domain" description="Glycosyl hydrolase family 31 C-terminal" evidence="5">
    <location>
        <begin position="720"/>
        <end position="812"/>
    </location>
</feature>
<dbReference type="SUPFAM" id="SSF51011">
    <property type="entry name" value="Glycosyl hydrolase domain"/>
    <property type="match status" value="1"/>
</dbReference>
<dbReference type="Proteomes" id="UP000186917">
    <property type="component" value="Unassembled WGS sequence"/>
</dbReference>
<evidence type="ECO:0000259" key="5">
    <source>
        <dbReference type="Pfam" id="PF21365"/>
    </source>
</evidence>
<dbReference type="SUPFAM" id="SSF51445">
    <property type="entry name" value="(Trans)glycosidases"/>
    <property type="match status" value="1"/>
</dbReference>
<proteinExistence type="inferred from homology"/>